<dbReference type="OrthoDB" id="9812600at2"/>
<dbReference type="EMBL" id="AMGM01000007">
    <property type="protein sequence ID" value="EKB50607.1"/>
    <property type="molecule type" value="Genomic_DNA"/>
</dbReference>
<evidence type="ECO:0000313" key="3">
    <source>
        <dbReference type="Proteomes" id="UP000004478"/>
    </source>
</evidence>
<organism evidence="2 3">
    <name type="scientific">Cecembia lonarensis (strain CCUG 58316 / KCTC 22772 / LW9)</name>
    <dbReference type="NCBI Taxonomy" id="1225176"/>
    <lineage>
        <taxon>Bacteria</taxon>
        <taxon>Pseudomonadati</taxon>
        <taxon>Bacteroidota</taxon>
        <taxon>Cytophagia</taxon>
        <taxon>Cytophagales</taxon>
        <taxon>Cyclobacteriaceae</taxon>
        <taxon>Cecembia</taxon>
    </lineage>
</organism>
<dbReference type="GO" id="GO:0032259">
    <property type="term" value="P:methylation"/>
    <property type="evidence" value="ECO:0007669"/>
    <property type="project" value="UniProtKB-KW"/>
</dbReference>
<dbReference type="GO" id="GO:0005737">
    <property type="term" value="C:cytoplasm"/>
    <property type="evidence" value="ECO:0007669"/>
    <property type="project" value="GOC"/>
</dbReference>
<protein>
    <submittedName>
        <fullName evidence="2">Methyltransferase, FkbM family</fullName>
    </submittedName>
</protein>
<dbReference type="AlphaFoldDB" id="K1LEK1"/>
<proteinExistence type="predicted"/>
<dbReference type="Gene3D" id="3.40.50.150">
    <property type="entry name" value="Vaccinia Virus protein VP39"/>
    <property type="match status" value="1"/>
</dbReference>
<dbReference type="InterPro" id="IPR053202">
    <property type="entry name" value="EGF_Rcpt_Signaling_Reg"/>
</dbReference>
<dbReference type="RefSeq" id="WP_009183854.1">
    <property type="nucleotide sequence ID" value="NZ_AMGM01000007.1"/>
</dbReference>
<comment type="caution">
    <text evidence="2">The sequence shown here is derived from an EMBL/GenBank/DDBJ whole genome shotgun (WGS) entry which is preliminary data.</text>
</comment>
<dbReference type="Pfam" id="PF05050">
    <property type="entry name" value="Methyltransf_21"/>
    <property type="match status" value="1"/>
</dbReference>
<dbReference type="GO" id="GO:0005886">
    <property type="term" value="C:plasma membrane"/>
    <property type="evidence" value="ECO:0007669"/>
    <property type="project" value="TreeGrafter"/>
</dbReference>
<dbReference type="InterPro" id="IPR029063">
    <property type="entry name" value="SAM-dependent_MTases_sf"/>
</dbReference>
<evidence type="ECO:0000313" key="2">
    <source>
        <dbReference type="EMBL" id="EKB50607.1"/>
    </source>
</evidence>
<dbReference type="PANTHER" id="PTHR34009">
    <property type="entry name" value="PROTEIN STAR"/>
    <property type="match status" value="1"/>
</dbReference>
<gene>
    <name evidence="2" type="ORF">B879_00810</name>
</gene>
<dbReference type="GO" id="GO:0016197">
    <property type="term" value="P:endosomal transport"/>
    <property type="evidence" value="ECO:0007669"/>
    <property type="project" value="TreeGrafter"/>
</dbReference>
<dbReference type="PANTHER" id="PTHR34009:SF2">
    <property type="entry name" value="PROTEIN STAR"/>
    <property type="match status" value="1"/>
</dbReference>
<feature type="domain" description="Methyltransferase FkbM" evidence="1">
    <location>
        <begin position="59"/>
        <end position="247"/>
    </location>
</feature>
<dbReference type="Proteomes" id="UP000004478">
    <property type="component" value="Unassembled WGS sequence"/>
</dbReference>
<dbReference type="SUPFAM" id="SSF53335">
    <property type="entry name" value="S-adenosyl-L-methionine-dependent methyltransferases"/>
    <property type="match status" value="1"/>
</dbReference>
<dbReference type="GO" id="GO:0008168">
    <property type="term" value="F:methyltransferase activity"/>
    <property type="evidence" value="ECO:0007669"/>
    <property type="project" value="UniProtKB-KW"/>
</dbReference>
<accession>K1LEK1</accession>
<evidence type="ECO:0000259" key="1">
    <source>
        <dbReference type="Pfam" id="PF05050"/>
    </source>
</evidence>
<dbReference type="NCBIfam" id="TIGR01444">
    <property type="entry name" value="fkbM_fam"/>
    <property type="match status" value="1"/>
</dbReference>
<keyword evidence="3" id="KW-1185">Reference proteome</keyword>
<name>K1LEK1_CECL9</name>
<sequence length="264" mass="30621">MSLKYFFKKKYNQFRFDLCASENPLYLGFYKYLYKPPKGTLSDFLDQYSKENSPVTFLQIGANDGFIYDPLQKFIKRDNWQGVMLEPQPHVFNTFLTKIHAKRPAIIPVNAALSHKDGKTILYTIGFSKERWATGLSSFDKEVLMQKFRDGTIFKKAAKQGISVPENEKDWIEELEIHTMASSTLLEKFQGKKIDLLAVDTEGFDFEILKMLPLDKMNPKVIIYEEEHFDMDTKNACQSHLESLGYTYHQAGRDVYATKGLDFK</sequence>
<dbReference type="InterPro" id="IPR006342">
    <property type="entry name" value="FkbM_mtfrase"/>
</dbReference>
<dbReference type="GO" id="GO:0006888">
    <property type="term" value="P:endoplasmic reticulum to Golgi vesicle-mediated transport"/>
    <property type="evidence" value="ECO:0007669"/>
    <property type="project" value="TreeGrafter"/>
</dbReference>
<keyword evidence="2" id="KW-0489">Methyltransferase</keyword>
<keyword evidence="2" id="KW-0808">Transferase</keyword>
<reference evidence="2 3" key="1">
    <citation type="journal article" date="2012" name="J. Bacteriol.">
        <title>Draft Genome Sequence of Cecembia lonarensis Strain LW9T, Isolated from Lonar Lake, a Haloalkaline Lake in India.</title>
        <authorList>
            <person name="Shivaji S."/>
            <person name="Ara S."/>
            <person name="Singh A."/>
            <person name="Pinnaka A.K."/>
        </authorList>
    </citation>
    <scope>NUCLEOTIDE SEQUENCE [LARGE SCALE GENOMIC DNA]</scope>
    <source>
        <strain evidence="2 3">LW9</strain>
    </source>
</reference>